<keyword evidence="3" id="KW-0479">Metal-binding</keyword>
<name>G8R292_OWEHD</name>
<comment type="similarity">
    <text evidence="1">Belongs to the SCO1/2 family.</text>
</comment>
<feature type="binding site" evidence="3">
    <location>
        <position position="97"/>
    </location>
    <ligand>
        <name>Cu cation</name>
        <dbReference type="ChEBI" id="CHEBI:23378"/>
    </ligand>
</feature>
<keyword evidence="4" id="KW-1015">Disulfide bond</keyword>
<keyword evidence="5" id="KW-0812">Transmembrane</keyword>
<dbReference type="Gene3D" id="3.40.30.10">
    <property type="entry name" value="Glutaredoxin"/>
    <property type="match status" value="1"/>
</dbReference>
<dbReference type="Pfam" id="PF02630">
    <property type="entry name" value="SCO1-SenC"/>
    <property type="match status" value="1"/>
</dbReference>
<dbReference type="AlphaFoldDB" id="G8R292"/>
<evidence type="ECO:0000256" key="2">
    <source>
        <dbReference type="ARBA" id="ARBA00023008"/>
    </source>
</evidence>
<keyword evidence="8" id="KW-1185">Reference proteome</keyword>
<evidence type="ECO:0000256" key="1">
    <source>
        <dbReference type="ARBA" id="ARBA00010996"/>
    </source>
</evidence>
<evidence type="ECO:0000256" key="5">
    <source>
        <dbReference type="SAM" id="Phobius"/>
    </source>
</evidence>
<accession>G8R292</accession>
<dbReference type="Proteomes" id="UP000005631">
    <property type="component" value="Chromosome"/>
</dbReference>
<evidence type="ECO:0000256" key="3">
    <source>
        <dbReference type="PIRSR" id="PIRSR603782-1"/>
    </source>
</evidence>
<feature type="disulfide bond" description="Redox-active" evidence="4">
    <location>
        <begin position="97"/>
        <end position="101"/>
    </location>
</feature>
<evidence type="ECO:0000256" key="4">
    <source>
        <dbReference type="PIRSR" id="PIRSR603782-2"/>
    </source>
</evidence>
<evidence type="ECO:0000259" key="6">
    <source>
        <dbReference type="PROSITE" id="PS51352"/>
    </source>
</evidence>
<organism evidence="7 8">
    <name type="scientific">Owenweeksia hongkongensis (strain DSM 17368 / CIP 108786 / JCM 12287 / NRRL B-23963 / UST20020801)</name>
    <dbReference type="NCBI Taxonomy" id="926562"/>
    <lineage>
        <taxon>Bacteria</taxon>
        <taxon>Pseudomonadati</taxon>
        <taxon>Bacteroidota</taxon>
        <taxon>Flavobacteriia</taxon>
        <taxon>Flavobacteriales</taxon>
        <taxon>Owenweeksiaceae</taxon>
        <taxon>Owenweeksia</taxon>
    </lineage>
</organism>
<reference evidence="7 8" key="1">
    <citation type="journal article" date="2012" name="Stand. Genomic Sci.">
        <title>Genome sequence of the orange-pigmented seawater bacterium Owenweeksia hongkongensis type strain (UST20020801(T)).</title>
        <authorList>
            <person name="Riedel T."/>
            <person name="Held B."/>
            <person name="Nolan M."/>
            <person name="Lucas S."/>
            <person name="Lapidus A."/>
            <person name="Tice H."/>
            <person name="Del Rio T.G."/>
            <person name="Cheng J.F."/>
            <person name="Han C."/>
            <person name="Tapia R."/>
            <person name="Goodwin L.A."/>
            <person name="Pitluck S."/>
            <person name="Liolios K."/>
            <person name="Mavromatis K."/>
            <person name="Pagani I."/>
            <person name="Ivanova N."/>
            <person name="Mikhailova N."/>
            <person name="Pati A."/>
            <person name="Chen A."/>
            <person name="Palaniappan K."/>
            <person name="Rohde M."/>
            <person name="Tindall B.J."/>
            <person name="Detter J.C."/>
            <person name="Goker M."/>
            <person name="Woyke T."/>
            <person name="Bristow J."/>
            <person name="Eisen J.A."/>
            <person name="Markowitz V."/>
            <person name="Hugenholtz P."/>
            <person name="Klenk H.P."/>
            <person name="Kyrpides N.C."/>
        </authorList>
    </citation>
    <scope>NUCLEOTIDE SEQUENCE</scope>
    <source>
        <strain evidence="8">DSM 17368 / JCM 12287 / NRRL B-23963</strain>
    </source>
</reference>
<dbReference type="RefSeq" id="WP_014202238.1">
    <property type="nucleotide sequence ID" value="NC_016599.1"/>
</dbReference>
<dbReference type="KEGG" id="oho:Oweho_1903"/>
<dbReference type="OrthoDB" id="9811998at2"/>
<feature type="binding site" evidence="3">
    <location>
        <position position="101"/>
    </location>
    <ligand>
        <name>Cu cation</name>
        <dbReference type="ChEBI" id="CHEBI:23378"/>
    </ligand>
</feature>
<dbReference type="PANTHER" id="PTHR12151">
    <property type="entry name" value="ELECTRON TRANSPORT PROTIN SCO1/SENC FAMILY MEMBER"/>
    <property type="match status" value="1"/>
</dbReference>
<keyword evidence="2 3" id="KW-0186">Copper</keyword>
<feature type="transmembrane region" description="Helical" evidence="5">
    <location>
        <begin position="6"/>
        <end position="28"/>
    </location>
</feature>
<dbReference type="InterPro" id="IPR013766">
    <property type="entry name" value="Thioredoxin_domain"/>
</dbReference>
<dbReference type="InterPro" id="IPR036249">
    <property type="entry name" value="Thioredoxin-like_sf"/>
</dbReference>
<evidence type="ECO:0000313" key="7">
    <source>
        <dbReference type="EMBL" id="AEV32882.1"/>
    </source>
</evidence>
<dbReference type="HOGENOM" id="CLU_050131_2_0_10"/>
<gene>
    <name evidence="7" type="ordered locus">Oweho_1903</name>
</gene>
<evidence type="ECO:0000313" key="8">
    <source>
        <dbReference type="Proteomes" id="UP000005631"/>
    </source>
</evidence>
<feature type="domain" description="Thioredoxin" evidence="6">
    <location>
        <begin position="38"/>
        <end position="232"/>
    </location>
</feature>
<proteinExistence type="inferred from homology"/>
<dbReference type="PANTHER" id="PTHR12151:SF25">
    <property type="entry name" value="LINALOOL DEHYDRATASE_ISOMERASE DOMAIN-CONTAINING PROTEIN"/>
    <property type="match status" value="1"/>
</dbReference>
<dbReference type="EMBL" id="CP003156">
    <property type="protein sequence ID" value="AEV32882.1"/>
    <property type="molecule type" value="Genomic_DNA"/>
</dbReference>
<dbReference type="PATRIC" id="fig|926562.3.peg.1909"/>
<protein>
    <submittedName>
        <fullName evidence="7">Uncharacterized protein SCO1/SenC/PrrC, involved in biogenesis of respiratory and photosynthetic systems</fullName>
    </submittedName>
</protein>
<sequence length="253" mass="29220">MNNTKYLKRVVLVSILVLPFLVYFFFVYSAEENFFIKLKYVGPKEAITVLNDDGEEVVDTAYYTIPSWEYTTQDDSTLSSKDLEGKIYLANFFFTSCPSICPAMNYNVAQVQERFKGYDHFRIVSFSVDPNHDTVEVLKAYEKRIGATPGRWYFLTGNQDEIYKTAQGYFTNAMEDEFADGGFLHSENLVLVDWKGRIRSGLDEHGNIKAVYNGLSPDEVNKLKDDIKVLIAEFEKQKSVDEYRESKKNKKKK</sequence>
<keyword evidence="5" id="KW-1133">Transmembrane helix</keyword>
<dbReference type="eggNOG" id="COG1999">
    <property type="taxonomic scope" value="Bacteria"/>
</dbReference>
<dbReference type="STRING" id="926562.Oweho_1903"/>
<dbReference type="InterPro" id="IPR003782">
    <property type="entry name" value="SCO1/SenC"/>
</dbReference>
<feature type="binding site" evidence="3">
    <location>
        <position position="185"/>
    </location>
    <ligand>
        <name>Cu cation</name>
        <dbReference type="ChEBI" id="CHEBI:23378"/>
    </ligand>
</feature>
<dbReference type="SUPFAM" id="SSF52833">
    <property type="entry name" value="Thioredoxin-like"/>
    <property type="match status" value="1"/>
</dbReference>
<dbReference type="PROSITE" id="PS51352">
    <property type="entry name" value="THIOREDOXIN_2"/>
    <property type="match status" value="1"/>
</dbReference>
<keyword evidence="5" id="KW-0472">Membrane</keyword>
<dbReference type="GO" id="GO:0046872">
    <property type="term" value="F:metal ion binding"/>
    <property type="evidence" value="ECO:0007669"/>
    <property type="project" value="UniProtKB-KW"/>
</dbReference>
<dbReference type="CDD" id="cd02968">
    <property type="entry name" value="SCO"/>
    <property type="match status" value="1"/>
</dbReference>